<name>A0A291KD57_BROTH</name>
<dbReference type="InterPro" id="IPR011335">
    <property type="entry name" value="Restrct_endonuc-II-like"/>
</dbReference>
<keyword evidence="3" id="KW-0378">Hydrolase</keyword>
<keyword evidence="1" id="KW-0540">Nuclease</keyword>
<dbReference type="REBASE" id="221982">
    <property type="entry name" value="BthBIORF595P"/>
</dbReference>
<reference evidence="5 6" key="1">
    <citation type="submission" date="2017-09" db="EMBL/GenBank/DDBJ databases">
        <title>Complete Genome Sequences of Two Strains of the Meat Spoilage Bacterium Brochothrix thermosphacta Isolated from Ground Chicken.</title>
        <authorList>
            <person name="Paoli G.C."/>
            <person name="Wijey C."/>
            <person name="Chen C.-Y."/>
            <person name="Nguyen L."/>
            <person name="Yan X."/>
            <person name="Irwin P.L."/>
        </authorList>
    </citation>
    <scope>NUCLEOTIDE SEQUENCE [LARGE SCALE GENOMIC DNA]</scope>
    <source>
        <strain evidence="5 6">BI</strain>
    </source>
</reference>
<evidence type="ECO:0000259" key="4">
    <source>
        <dbReference type="SMART" id="SM00927"/>
    </source>
</evidence>
<dbReference type="GO" id="GO:0003677">
    <property type="term" value="F:DNA binding"/>
    <property type="evidence" value="ECO:0007669"/>
    <property type="project" value="InterPro"/>
</dbReference>
<evidence type="ECO:0000256" key="3">
    <source>
        <dbReference type="ARBA" id="ARBA00022801"/>
    </source>
</evidence>
<evidence type="ECO:0000256" key="1">
    <source>
        <dbReference type="ARBA" id="ARBA00022722"/>
    </source>
</evidence>
<dbReference type="InterPro" id="IPR011337">
    <property type="entry name" value="DNA_rep_MutH/RE_typeII_Sau3AI"/>
</dbReference>
<protein>
    <submittedName>
        <fullName evidence="5">DNA mismatch repair protein MutH</fullName>
    </submittedName>
</protein>
<dbReference type="NCBIfam" id="NF040973">
    <property type="entry name" value="restrict_Sau3AI"/>
    <property type="match status" value="1"/>
</dbReference>
<evidence type="ECO:0000313" key="6">
    <source>
        <dbReference type="Proteomes" id="UP000243591"/>
    </source>
</evidence>
<dbReference type="AlphaFoldDB" id="A0A291KD57"/>
<proteinExistence type="predicted"/>
<dbReference type="CDD" id="cd22356">
    <property type="entry name" value="Sau3AI_N-like"/>
    <property type="match status" value="1"/>
</dbReference>
<keyword evidence="2" id="KW-0255">Endonuclease</keyword>
<feature type="domain" description="DNA mismatch repair MutH/Type II restriction enzyme Sau3AI" evidence="4">
    <location>
        <begin position="74"/>
        <end position="180"/>
    </location>
</feature>
<dbReference type="Pfam" id="PF02976">
    <property type="entry name" value="MutH"/>
    <property type="match status" value="1"/>
</dbReference>
<gene>
    <name evidence="5" type="ORF">CNY62_00600</name>
</gene>
<dbReference type="SMART" id="SM00927">
    <property type="entry name" value="MutH"/>
    <property type="match status" value="1"/>
</dbReference>
<dbReference type="GO" id="GO:0016787">
    <property type="term" value="F:hydrolase activity"/>
    <property type="evidence" value="ECO:0007669"/>
    <property type="project" value="UniProtKB-KW"/>
</dbReference>
<dbReference type="SUPFAM" id="SSF52980">
    <property type="entry name" value="Restriction endonuclease-like"/>
    <property type="match status" value="2"/>
</dbReference>
<organism evidence="5 6">
    <name type="scientific">Brochothrix thermosphacta</name>
    <name type="common">Microbacterium thermosphactum</name>
    <dbReference type="NCBI Taxonomy" id="2756"/>
    <lineage>
        <taxon>Bacteria</taxon>
        <taxon>Bacillati</taxon>
        <taxon>Bacillota</taxon>
        <taxon>Bacilli</taxon>
        <taxon>Bacillales</taxon>
        <taxon>Listeriaceae</taxon>
        <taxon>Brochothrix</taxon>
    </lineage>
</organism>
<dbReference type="EMBL" id="CP023483">
    <property type="protein sequence ID" value="ATF24992.1"/>
    <property type="molecule type" value="Genomic_DNA"/>
</dbReference>
<keyword evidence="6" id="KW-1185">Reference proteome</keyword>
<dbReference type="KEGG" id="bths:CNY62_00600"/>
<dbReference type="InterPro" id="IPR037057">
    <property type="entry name" value="DNA_rep_MutH/T2_RE_sf"/>
</dbReference>
<dbReference type="Gene3D" id="3.40.600.10">
    <property type="entry name" value="DNA mismatch repair MutH/Restriction endonuclease, type II"/>
    <property type="match status" value="2"/>
</dbReference>
<evidence type="ECO:0000256" key="2">
    <source>
        <dbReference type="ARBA" id="ARBA00022759"/>
    </source>
</evidence>
<dbReference type="Proteomes" id="UP000243591">
    <property type="component" value="Chromosome"/>
</dbReference>
<dbReference type="GO" id="GO:0004519">
    <property type="term" value="F:endonuclease activity"/>
    <property type="evidence" value="ECO:0007669"/>
    <property type="project" value="UniProtKB-KW"/>
</dbReference>
<evidence type="ECO:0000313" key="5">
    <source>
        <dbReference type="EMBL" id="ATF24992.1"/>
    </source>
</evidence>
<dbReference type="CDD" id="cd22355">
    <property type="entry name" value="Sau3AI_C"/>
    <property type="match status" value="1"/>
</dbReference>
<accession>A0A291KD57</accession>
<sequence>MLKLIVIIHSIKELNNMFKYGPEITEQQLLEHSLLLEGKLINQIGNQDEVNIWLGNTKNKGALGNAIQACYFGVPANSIKGADFNFHNIELKVTPVKKVKPSKRNNMITLAAKERLVLTIINYMEDWKYPFETSPLIKKSNEMLLIFYLHELDTEIRDMKILKSQKFTIPLEDWPTIREDYEIITNKIKAGLAHELSESDTIYLSACTKGAGKGKDFRQQPFSEIKAKQRAFSFKNSYMTNYFNSIYDPSYIESLSIHQSESLTQYIDNKFMPFENMNIEQVAKQLNYLPSTTIDTDKGFLPRLSAKILDVKDTNLNNLEQFQKANIKFKTIRLRKDKANNQDMSFPNIDFEEILNVPFEDSSWNELFAETKYLFVLFEETAEGTFFRKSLLWNMSHKDLVNLEKLYNHLKQMLLDKTIEINIIEKNGREYWQDNTPKKAFIPNIHIRTKGTKQHSTTILPDGRLIKKKCLFLNKEYIHSLFN</sequence>